<proteinExistence type="predicted"/>
<dbReference type="Proteomes" id="UP000602510">
    <property type="component" value="Unassembled WGS sequence"/>
</dbReference>
<name>A0A833TE67_PHYIN</name>
<dbReference type="AlphaFoldDB" id="A0A833TE67"/>
<reference evidence="2" key="1">
    <citation type="submission" date="2020-04" db="EMBL/GenBank/DDBJ databases">
        <title>Hybrid Assembly of Korean Phytophthora infestans isolates.</title>
        <authorList>
            <person name="Prokchorchik M."/>
            <person name="Lee Y."/>
            <person name="Seo J."/>
            <person name="Cho J.-H."/>
            <person name="Park Y.-E."/>
            <person name="Jang D.-C."/>
            <person name="Im J.-S."/>
            <person name="Choi J.-G."/>
            <person name="Park H.-J."/>
            <person name="Lee G.-B."/>
            <person name="Lee Y.-G."/>
            <person name="Hong S.-Y."/>
            <person name="Cho K."/>
            <person name="Sohn K.H."/>
        </authorList>
    </citation>
    <scope>NUCLEOTIDE SEQUENCE</scope>
    <source>
        <strain evidence="2">KR_1_A1</strain>
    </source>
</reference>
<dbReference type="EMBL" id="WSZM01000032">
    <property type="protein sequence ID" value="KAF4046029.1"/>
    <property type="molecule type" value="Genomic_DNA"/>
</dbReference>
<accession>A0A833TE67</accession>
<protein>
    <submittedName>
        <fullName evidence="2">Uncharacterized protein</fullName>
    </submittedName>
</protein>
<feature type="region of interest" description="Disordered" evidence="1">
    <location>
        <begin position="1"/>
        <end position="34"/>
    </location>
</feature>
<evidence type="ECO:0000313" key="3">
    <source>
        <dbReference type="Proteomes" id="UP000602510"/>
    </source>
</evidence>
<gene>
    <name evidence="2" type="ORF">GN244_ATG01532</name>
</gene>
<evidence type="ECO:0000256" key="1">
    <source>
        <dbReference type="SAM" id="MobiDB-lite"/>
    </source>
</evidence>
<comment type="caution">
    <text evidence="2">The sequence shown here is derived from an EMBL/GenBank/DDBJ whole genome shotgun (WGS) entry which is preliminary data.</text>
</comment>
<keyword evidence="3" id="KW-1185">Reference proteome</keyword>
<sequence length="95" mass="11011">MTVEEAMPDRETYAVTPLALPTDTSPSKDGPALRTRFDRLVRMFREAQRASVRASGTTEEYRERDVLLQAIVSRMGNWKELADEEKPRKERKTRN</sequence>
<organism evidence="2 3">
    <name type="scientific">Phytophthora infestans</name>
    <name type="common">Potato late blight agent</name>
    <name type="synonym">Botrytis infestans</name>
    <dbReference type="NCBI Taxonomy" id="4787"/>
    <lineage>
        <taxon>Eukaryota</taxon>
        <taxon>Sar</taxon>
        <taxon>Stramenopiles</taxon>
        <taxon>Oomycota</taxon>
        <taxon>Peronosporomycetes</taxon>
        <taxon>Peronosporales</taxon>
        <taxon>Peronosporaceae</taxon>
        <taxon>Phytophthora</taxon>
    </lineage>
</organism>
<evidence type="ECO:0000313" key="2">
    <source>
        <dbReference type="EMBL" id="KAF4046029.1"/>
    </source>
</evidence>